<evidence type="ECO:0000313" key="2">
    <source>
        <dbReference type="Proteomes" id="UP000308197"/>
    </source>
</evidence>
<dbReference type="Gene3D" id="3.60.10.10">
    <property type="entry name" value="Endonuclease/exonuclease/phosphatase"/>
    <property type="match status" value="1"/>
</dbReference>
<organism evidence="1 2">
    <name type="scientific">Polyporus arcularius HHB13444</name>
    <dbReference type="NCBI Taxonomy" id="1314778"/>
    <lineage>
        <taxon>Eukaryota</taxon>
        <taxon>Fungi</taxon>
        <taxon>Dikarya</taxon>
        <taxon>Basidiomycota</taxon>
        <taxon>Agaricomycotina</taxon>
        <taxon>Agaricomycetes</taxon>
        <taxon>Polyporales</taxon>
        <taxon>Polyporaceae</taxon>
        <taxon>Polyporus</taxon>
    </lineage>
</organism>
<gene>
    <name evidence="1" type="ORF">K466DRAFT_607651</name>
</gene>
<dbReference type="EMBL" id="ML213109">
    <property type="protein sequence ID" value="TFK77823.1"/>
    <property type="molecule type" value="Genomic_DNA"/>
</dbReference>
<sequence>MLADGWRVTNPNKREYTFHRGTGPDAVFSRLDRIYVTPDIFDSAREWNICEAGVRTDHSLVLVQLTPTNAPLVGEGRPLFPLQLLRDKTLTRAIKECGLEAMRELADLAQRGVRTADLNPQLIFRKFKLEAMKLARIREKEVVPKLLAEIRDCERALKATKANRDLAEAEKIPELEALTKQTDQILVKIAQGMRS</sequence>
<dbReference type="AlphaFoldDB" id="A0A5C3NWB9"/>
<dbReference type="STRING" id="1314778.A0A5C3NWB9"/>
<reference evidence="1 2" key="1">
    <citation type="journal article" date="2019" name="Nat. Ecol. Evol.">
        <title>Megaphylogeny resolves global patterns of mushroom evolution.</title>
        <authorList>
            <person name="Varga T."/>
            <person name="Krizsan K."/>
            <person name="Foldi C."/>
            <person name="Dima B."/>
            <person name="Sanchez-Garcia M."/>
            <person name="Sanchez-Ramirez S."/>
            <person name="Szollosi G.J."/>
            <person name="Szarkandi J.G."/>
            <person name="Papp V."/>
            <person name="Albert L."/>
            <person name="Andreopoulos W."/>
            <person name="Angelini C."/>
            <person name="Antonin V."/>
            <person name="Barry K.W."/>
            <person name="Bougher N.L."/>
            <person name="Buchanan P."/>
            <person name="Buyck B."/>
            <person name="Bense V."/>
            <person name="Catcheside P."/>
            <person name="Chovatia M."/>
            <person name="Cooper J."/>
            <person name="Damon W."/>
            <person name="Desjardin D."/>
            <person name="Finy P."/>
            <person name="Geml J."/>
            <person name="Haridas S."/>
            <person name="Hughes K."/>
            <person name="Justo A."/>
            <person name="Karasinski D."/>
            <person name="Kautmanova I."/>
            <person name="Kiss B."/>
            <person name="Kocsube S."/>
            <person name="Kotiranta H."/>
            <person name="LaButti K.M."/>
            <person name="Lechner B.E."/>
            <person name="Liimatainen K."/>
            <person name="Lipzen A."/>
            <person name="Lukacs Z."/>
            <person name="Mihaltcheva S."/>
            <person name="Morgado L.N."/>
            <person name="Niskanen T."/>
            <person name="Noordeloos M.E."/>
            <person name="Ohm R.A."/>
            <person name="Ortiz-Santana B."/>
            <person name="Ovrebo C."/>
            <person name="Racz N."/>
            <person name="Riley R."/>
            <person name="Savchenko A."/>
            <person name="Shiryaev A."/>
            <person name="Soop K."/>
            <person name="Spirin V."/>
            <person name="Szebenyi C."/>
            <person name="Tomsovsky M."/>
            <person name="Tulloss R.E."/>
            <person name="Uehling J."/>
            <person name="Grigoriev I.V."/>
            <person name="Vagvolgyi C."/>
            <person name="Papp T."/>
            <person name="Martin F.M."/>
            <person name="Miettinen O."/>
            <person name="Hibbett D.S."/>
            <person name="Nagy L.G."/>
        </authorList>
    </citation>
    <scope>NUCLEOTIDE SEQUENCE [LARGE SCALE GENOMIC DNA]</scope>
    <source>
        <strain evidence="1 2">HHB13444</strain>
    </source>
</reference>
<name>A0A5C3NWB9_9APHY</name>
<dbReference type="InterPro" id="IPR036691">
    <property type="entry name" value="Endo/exonu/phosph_ase_sf"/>
</dbReference>
<accession>A0A5C3NWB9</accession>
<dbReference type="InParanoid" id="A0A5C3NWB9"/>
<dbReference type="Proteomes" id="UP000308197">
    <property type="component" value="Unassembled WGS sequence"/>
</dbReference>
<evidence type="ECO:0008006" key="3">
    <source>
        <dbReference type="Google" id="ProtNLM"/>
    </source>
</evidence>
<dbReference type="SUPFAM" id="SSF56219">
    <property type="entry name" value="DNase I-like"/>
    <property type="match status" value="1"/>
</dbReference>
<proteinExistence type="predicted"/>
<evidence type="ECO:0000313" key="1">
    <source>
        <dbReference type="EMBL" id="TFK77823.1"/>
    </source>
</evidence>
<protein>
    <recommendedName>
        <fullName evidence="3">Endonuclease/exonuclease/phosphatase domain-containing protein</fullName>
    </recommendedName>
</protein>
<keyword evidence="2" id="KW-1185">Reference proteome</keyword>